<dbReference type="RefSeq" id="WP_307627836.1">
    <property type="nucleotide sequence ID" value="NZ_JAUSZS010000004.1"/>
</dbReference>
<feature type="compositionally biased region" description="Low complexity" evidence="1">
    <location>
        <begin position="32"/>
        <end position="60"/>
    </location>
</feature>
<evidence type="ECO:0000313" key="3">
    <source>
        <dbReference type="Proteomes" id="UP001223072"/>
    </source>
</evidence>
<evidence type="ECO:0000313" key="2">
    <source>
        <dbReference type="EMBL" id="MDQ0934190.1"/>
    </source>
</evidence>
<feature type="region of interest" description="Disordered" evidence="1">
    <location>
        <begin position="1"/>
        <end position="60"/>
    </location>
</feature>
<evidence type="ECO:0008006" key="4">
    <source>
        <dbReference type="Google" id="ProtNLM"/>
    </source>
</evidence>
<accession>A0ABU0RQE0</accession>
<name>A0ABU0RQE0_9ACTN</name>
<organism evidence="2 3">
    <name type="scientific">Streptomyces turgidiscabies</name>
    <dbReference type="NCBI Taxonomy" id="85558"/>
    <lineage>
        <taxon>Bacteria</taxon>
        <taxon>Bacillati</taxon>
        <taxon>Actinomycetota</taxon>
        <taxon>Actinomycetes</taxon>
        <taxon>Kitasatosporales</taxon>
        <taxon>Streptomycetaceae</taxon>
        <taxon>Streptomyces</taxon>
    </lineage>
</organism>
<proteinExistence type="predicted"/>
<feature type="region of interest" description="Disordered" evidence="1">
    <location>
        <begin position="89"/>
        <end position="116"/>
    </location>
</feature>
<gene>
    <name evidence="2" type="ORF">QFZ49_004130</name>
</gene>
<feature type="compositionally biased region" description="Basic and acidic residues" evidence="1">
    <location>
        <begin position="1"/>
        <end position="12"/>
    </location>
</feature>
<sequence>MNDDELLARLKATDPALTSKAPRPDVPRLVEATMNTPTTPTPPTTSMTPTTTPAAAKGTAPRPRFVPAMAFTALLLVAGGGITWDVTRGGDGTAEKAAPPAATAAPHPHPHTGPLTLALPDSGSAAAKCVAPTPDLLRRHQLAFEGTVTAKQDDRVDLRVDHWYRATTGPADRPTGVSLTNDEANSEAPDFEIGAHYLVTADNGAVPMCGGTTEATDEARAMFREAF</sequence>
<evidence type="ECO:0000256" key="1">
    <source>
        <dbReference type="SAM" id="MobiDB-lite"/>
    </source>
</evidence>
<keyword evidence="3" id="KW-1185">Reference proteome</keyword>
<dbReference type="Proteomes" id="UP001223072">
    <property type="component" value="Unassembled WGS sequence"/>
</dbReference>
<dbReference type="EMBL" id="JAUSZS010000004">
    <property type="protein sequence ID" value="MDQ0934190.1"/>
    <property type="molecule type" value="Genomic_DNA"/>
</dbReference>
<feature type="compositionally biased region" description="Low complexity" evidence="1">
    <location>
        <begin position="97"/>
        <end position="116"/>
    </location>
</feature>
<protein>
    <recommendedName>
        <fullName evidence="4">Serine/threonine protein kinase</fullName>
    </recommendedName>
</protein>
<reference evidence="2 3" key="1">
    <citation type="submission" date="2023-07" db="EMBL/GenBank/DDBJ databases">
        <title>Comparative genomics of wheat-associated soil bacteria to identify genetic determinants of phenazine resistance.</title>
        <authorList>
            <person name="Mouncey N."/>
        </authorList>
    </citation>
    <scope>NUCLEOTIDE SEQUENCE [LARGE SCALE GENOMIC DNA]</scope>
    <source>
        <strain evidence="2 3">W2I16</strain>
    </source>
</reference>
<comment type="caution">
    <text evidence="2">The sequence shown here is derived from an EMBL/GenBank/DDBJ whole genome shotgun (WGS) entry which is preliminary data.</text>
</comment>